<dbReference type="Proteomes" id="UP001153365">
    <property type="component" value="Unassembled WGS sequence"/>
</dbReference>
<keyword evidence="2" id="KW-1133">Transmembrane helix</keyword>
<keyword evidence="2" id="KW-0472">Membrane</keyword>
<proteinExistence type="predicted"/>
<sequence length="381" mass="43965">MTQAKSISKKTPKKEKVASNLKEIDSQRLDSEIYLRINCGSKDSDDDCRVVRRSRKEMQVKVLSWILISIIDGLAGYTLLKSFNRVIRGDLDGYFKRIEINEFFLLKPYRSSSLSSATGSDQRRRGVLEKLSRDENNYDAQAIEGKVWRNLCWITSRVDKKMLERARNIFDSNYLEENWEVEDSPSQVILRLPTMPYGHSSRKRDGDNTREDKKGKMTYAQSYNPKADKEVLAARRKNIEGEIVEASRTKRMRMEVKTTYIYKAMKFAKRASQMEGSAKPSKAINGSGEVLRLLMKGMDVADGRHHTLRMEVMEEVQYLLCSSRRQSKALQVIRWALEAWRTRLRTGLVAAFIDFPLKLTPLGDIVFYNAYPAANSEDQKE</sequence>
<keyword evidence="4" id="KW-1185">Reference proteome</keyword>
<dbReference type="AlphaFoldDB" id="A0AAV0AIH2"/>
<name>A0AAV0AIH2_PHAPC</name>
<keyword evidence="2" id="KW-0812">Transmembrane</keyword>
<evidence type="ECO:0000256" key="1">
    <source>
        <dbReference type="SAM" id="MobiDB-lite"/>
    </source>
</evidence>
<gene>
    <name evidence="3" type="ORF">PPACK8108_LOCUS993</name>
</gene>
<evidence type="ECO:0000256" key="2">
    <source>
        <dbReference type="SAM" id="Phobius"/>
    </source>
</evidence>
<accession>A0AAV0AIH2</accession>
<organism evidence="3 4">
    <name type="scientific">Phakopsora pachyrhizi</name>
    <name type="common">Asian soybean rust disease fungus</name>
    <dbReference type="NCBI Taxonomy" id="170000"/>
    <lineage>
        <taxon>Eukaryota</taxon>
        <taxon>Fungi</taxon>
        <taxon>Dikarya</taxon>
        <taxon>Basidiomycota</taxon>
        <taxon>Pucciniomycotina</taxon>
        <taxon>Pucciniomycetes</taxon>
        <taxon>Pucciniales</taxon>
        <taxon>Phakopsoraceae</taxon>
        <taxon>Phakopsora</taxon>
    </lineage>
</organism>
<feature type="transmembrane region" description="Helical" evidence="2">
    <location>
        <begin position="62"/>
        <end position="80"/>
    </location>
</feature>
<evidence type="ECO:0000313" key="4">
    <source>
        <dbReference type="Proteomes" id="UP001153365"/>
    </source>
</evidence>
<comment type="caution">
    <text evidence="3">The sequence shown here is derived from an EMBL/GenBank/DDBJ whole genome shotgun (WGS) entry which is preliminary data.</text>
</comment>
<feature type="compositionally biased region" description="Basic and acidic residues" evidence="1">
    <location>
        <begin position="203"/>
        <end position="215"/>
    </location>
</feature>
<protein>
    <submittedName>
        <fullName evidence="3">Uncharacterized protein</fullName>
    </submittedName>
</protein>
<dbReference type="EMBL" id="CALTRL010000143">
    <property type="protein sequence ID" value="CAH7666644.1"/>
    <property type="molecule type" value="Genomic_DNA"/>
</dbReference>
<feature type="region of interest" description="Disordered" evidence="1">
    <location>
        <begin position="196"/>
        <end position="216"/>
    </location>
</feature>
<reference evidence="3" key="1">
    <citation type="submission" date="2022-06" db="EMBL/GenBank/DDBJ databases">
        <authorList>
            <consortium name="SYNGENTA / RWTH Aachen University"/>
        </authorList>
    </citation>
    <scope>NUCLEOTIDE SEQUENCE</scope>
</reference>
<evidence type="ECO:0000313" key="3">
    <source>
        <dbReference type="EMBL" id="CAH7666644.1"/>
    </source>
</evidence>